<dbReference type="PROSITE" id="PS50110">
    <property type="entry name" value="RESPONSE_REGULATORY"/>
    <property type="match status" value="1"/>
</dbReference>
<dbReference type="AlphaFoldDB" id="A0A495XXC3"/>
<evidence type="ECO:0000256" key="1">
    <source>
        <dbReference type="PROSITE-ProRule" id="PRU00169"/>
    </source>
</evidence>
<dbReference type="SUPFAM" id="SSF52172">
    <property type="entry name" value="CheY-like"/>
    <property type="match status" value="1"/>
</dbReference>
<organism evidence="4 5">
    <name type="scientific">Terracoccus luteus</name>
    <dbReference type="NCBI Taxonomy" id="53356"/>
    <lineage>
        <taxon>Bacteria</taxon>
        <taxon>Bacillati</taxon>
        <taxon>Actinomycetota</taxon>
        <taxon>Actinomycetes</taxon>
        <taxon>Micrococcales</taxon>
        <taxon>Intrasporangiaceae</taxon>
        <taxon>Terracoccus</taxon>
    </lineage>
</organism>
<keyword evidence="5" id="KW-1185">Reference proteome</keyword>
<evidence type="ECO:0000313" key="4">
    <source>
        <dbReference type="EMBL" id="RKT77795.1"/>
    </source>
</evidence>
<dbReference type="SMART" id="SM00448">
    <property type="entry name" value="REC"/>
    <property type="match status" value="1"/>
</dbReference>
<dbReference type="InterPro" id="IPR001789">
    <property type="entry name" value="Sig_transdc_resp-reg_receiver"/>
</dbReference>
<dbReference type="GO" id="GO:0000160">
    <property type="term" value="P:phosphorelay signal transduction system"/>
    <property type="evidence" value="ECO:0007669"/>
    <property type="project" value="InterPro"/>
</dbReference>
<evidence type="ECO:0000256" key="2">
    <source>
        <dbReference type="SAM" id="MobiDB-lite"/>
    </source>
</evidence>
<sequence>MAGSRSYLGTRDARHGPPDSIRRMSDANAGAVTAHDPTVDPTVATTSAPTASGGPGARPLHKVTVLLYSDDVTTRDAVRAAAGRRPAKDVEVVRWHECATADAVVAAVDKGGFDLLVLDGEAAKVGGLGLAKQLKNEIFDCPAIIVLTGRPQDSWLAAWSQADLAVSHPIDPVALTSAVATLARAAVPAA</sequence>
<feature type="region of interest" description="Disordered" evidence="2">
    <location>
        <begin position="1"/>
        <end position="57"/>
    </location>
</feature>
<feature type="domain" description="Response regulatory" evidence="3">
    <location>
        <begin position="64"/>
        <end position="183"/>
    </location>
</feature>
<comment type="caution">
    <text evidence="4">The sequence shown here is derived from an EMBL/GenBank/DDBJ whole genome shotgun (WGS) entry which is preliminary data.</text>
</comment>
<protein>
    <submittedName>
        <fullName evidence="4">Response regulator receiver domain-containing protein</fullName>
    </submittedName>
</protein>
<reference evidence="4 5" key="1">
    <citation type="submission" date="2018-10" db="EMBL/GenBank/DDBJ databases">
        <title>Sequencing the genomes of 1000 actinobacteria strains.</title>
        <authorList>
            <person name="Klenk H.-P."/>
        </authorList>
    </citation>
    <scope>NUCLEOTIDE SEQUENCE [LARGE SCALE GENOMIC DNA]</scope>
    <source>
        <strain evidence="4 5">DSM 44267</strain>
    </source>
</reference>
<name>A0A495XXC3_9MICO</name>
<feature type="compositionally biased region" description="Low complexity" evidence="2">
    <location>
        <begin position="39"/>
        <end position="52"/>
    </location>
</feature>
<keyword evidence="1" id="KW-0597">Phosphoprotein</keyword>
<evidence type="ECO:0000259" key="3">
    <source>
        <dbReference type="PROSITE" id="PS50110"/>
    </source>
</evidence>
<proteinExistence type="predicted"/>
<evidence type="ECO:0000313" key="5">
    <source>
        <dbReference type="Proteomes" id="UP000278440"/>
    </source>
</evidence>
<dbReference type="InterPro" id="IPR011006">
    <property type="entry name" value="CheY-like_superfamily"/>
</dbReference>
<gene>
    <name evidence="4" type="ORF">DFJ68_1223</name>
</gene>
<dbReference type="Gene3D" id="3.40.50.2300">
    <property type="match status" value="1"/>
</dbReference>
<feature type="compositionally biased region" description="Basic and acidic residues" evidence="2">
    <location>
        <begin position="11"/>
        <end position="25"/>
    </location>
</feature>
<feature type="modified residue" description="4-aspartylphosphate" evidence="1">
    <location>
        <position position="119"/>
    </location>
</feature>
<accession>A0A495XXC3</accession>
<dbReference type="EMBL" id="RBXT01000001">
    <property type="protein sequence ID" value="RKT77795.1"/>
    <property type="molecule type" value="Genomic_DNA"/>
</dbReference>
<dbReference type="Proteomes" id="UP000278440">
    <property type="component" value="Unassembled WGS sequence"/>
</dbReference>